<dbReference type="STRING" id="1391653.AKJ08_3471"/>
<keyword evidence="1" id="KW-0812">Transmembrane</keyword>
<evidence type="ECO:0000256" key="1">
    <source>
        <dbReference type="SAM" id="Phobius"/>
    </source>
</evidence>
<dbReference type="Gene3D" id="3.40.50.880">
    <property type="match status" value="1"/>
</dbReference>
<keyword evidence="1" id="KW-1133">Transmembrane helix</keyword>
<sequence length="692" mass="73890">MGITFANPALAWGALAAAIPVAIHLLQRRRPRPHPFPAIELVRRSRERSARRLRLRRLLLLAARTLLLLFLPLALARPQLARDGELAAAAAKGPAATALVLDASMSMGWRDGRSTLFDKARDDLRDVLSSLSAEEPVTVLVCDGGAAQAASPSFDRAAARRALDEARPTFLPADLTACVHAAARALGDSPLAGKRIHVATNLAAALWRLDGPSPSVPTEAGEVRPDVVIEDAARGRELPNRAIVDLAIAAAPEIGPRGRAFAVTVRNFASEPASDLAVELVVGDEVVAKGFLEIPAGGAATKKLVYRFPQAGAVTGALRIGGDALAADDERAFSLPIPRDLRALVVDGDPSPVRYRDEAFFVEAALRTGGASPLQVTTVDAESLPARDLDGFDLLLLLNVRAPDPAIARRIADFVESGGGLFVSVGDNVDADAYNAVLADVLPRQLHLVKTAAQPGKEGRPASFAGLDTSHPILRIFSGAAQEAFLGARTSRYFLLQPGPAEGILASFDDGAPALVEGMRGKGRILLFTSTVDRDWSDWAIQTSFLPTIQQTAAYLSRTLEEHRPRALRVGEAQPLVAPEGVQLASARGPDGKERPIEGGQATGIDRPGLYRVLRADGSEAQELAFAAHPDPIASDMRRLEPRELEAWFGGDRLQVEESPRSRRRQETPFWSLLAALAVVAFAAEGWLIRRS</sequence>
<dbReference type="SUPFAM" id="SSF52317">
    <property type="entry name" value="Class I glutamine amidotransferase-like"/>
    <property type="match status" value="1"/>
</dbReference>
<dbReference type="InterPro" id="IPR024163">
    <property type="entry name" value="Aerotolerance_reg_N"/>
</dbReference>
<dbReference type="Proteomes" id="UP000055590">
    <property type="component" value="Chromosome"/>
</dbReference>
<reference evidence="4 5" key="1">
    <citation type="submission" date="2015-08" db="EMBL/GenBank/DDBJ databases">
        <authorList>
            <person name="Babu N.S."/>
            <person name="Beckwith C.J."/>
            <person name="Beseler K.G."/>
            <person name="Brison A."/>
            <person name="Carone J.V."/>
            <person name="Caskin T.P."/>
            <person name="Diamond M."/>
            <person name="Durham M.E."/>
            <person name="Foxe J.M."/>
            <person name="Go M."/>
            <person name="Henderson B.A."/>
            <person name="Jones I.B."/>
            <person name="McGettigan J.A."/>
            <person name="Micheletti S.J."/>
            <person name="Nasrallah M.E."/>
            <person name="Ortiz D."/>
            <person name="Piller C.R."/>
            <person name="Privatt S.R."/>
            <person name="Schneider S.L."/>
            <person name="Sharp S."/>
            <person name="Smith T.C."/>
            <person name="Stanton J.D."/>
            <person name="Ullery H.E."/>
            <person name="Wilson R.J."/>
            <person name="Serrano M.G."/>
            <person name="Buck G."/>
            <person name="Lee V."/>
            <person name="Wang Y."/>
            <person name="Carvalho R."/>
            <person name="Voegtly L."/>
            <person name="Shi R."/>
            <person name="Duckworth R."/>
            <person name="Johnson A."/>
            <person name="Loviza R."/>
            <person name="Walstead R."/>
            <person name="Shah Z."/>
            <person name="Kiflezghi M."/>
            <person name="Wade K."/>
            <person name="Ball S.L."/>
            <person name="Bradley K.W."/>
            <person name="Asai D.J."/>
            <person name="Bowman C.A."/>
            <person name="Russell D.A."/>
            <person name="Pope W.H."/>
            <person name="Jacobs-Sera D."/>
            <person name="Hendrix R.W."/>
            <person name="Hatfull G.F."/>
        </authorList>
    </citation>
    <scope>NUCLEOTIDE SEQUENCE [LARGE SCALE GENOMIC DNA]</scope>
    <source>
        <strain evidence="4 5">DSM 27710</strain>
    </source>
</reference>
<dbReference type="NCBIfam" id="TIGR02226">
    <property type="entry name" value="two_anch"/>
    <property type="match status" value="1"/>
</dbReference>
<evidence type="ECO:0000313" key="4">
    <source>
        <dbReference type="EMBL" id="AKU93084.1"/>
    </source>
</evidence>
<evidence type="ECO:0000259" key="3">
    <source>
        <dbReference type="Pfam" id="PF13519"/>
    </source>
</evidence>
<feature type="transmembrane region" description="Helical" evidence="1">
    <location>
        <begin position="58"/>
        <end position="76"/>
    </location>
</feature>
<name>A0A0K1PJ02_9BACT</name>
<dbReference type="InterPro" id="IPR011933">
    <property type="entry name" value="Double_TM_dom"/>
</dbReference>
<dbReference type="Gene3D" id="3.40.50.410">
    <property type="entry name" value="von Willebrand factor, type A domain"/>
    <property type="match status" value="1"/>
</dbReference>
<dbReference type="InterPro" id="IPR002035">
    <property type="entry name" value="VWF_A"/>
</dbReference>
<organism evidence="4 5">
    <name type="scientific">Vulgatibacter incomptus</name>
    <dbReference type="NCBI Taxonomy" id="1391653"/>
    <lineage>
        <taxon>Bacteria</taxon>
        <taxon>Pseudomonadati</taxon>
        <taxon>Myxococcota</taxon>
        <taxon>Myxococcia</taxon>
        <taxon>Myxococcales</taxon>
        <taxon>Cystobacterineae</taxon>
        <taxon>Vulgatibacteraceae</taxon>
        <taxon>Vulgatibacter</taxon>
    </lineage>
</organism>
<proteinExistence type="predicted"/>
<feature type="domain" description="Aerotolerance regulator N-terminal" evidence="2">
    <location>
        <begin position="1"/>
        <end position="78"/>
    </location>
</feature>
<dbReference type="AlphaFoldDB" id="A0A0K1PJ02"/>
<gene>
    <name evidence="4" type="ORF">AKJ08_3471</name>
</gene>
<dbReference type="InterPro" id="IPR036465">
    <property type="entry name" value="vWFA_dom_sf"/>
</dbReference>
<evidence type="ECO:0000259" key="2">
    <source>
        <dbReference type="Pfam" id="PF07584"/>
    </source>
</evidence>
<dbReference type="Pfam" id="PF13519">
    <property type="entry name" value="VWA_2"/>
    <property type="match status" value="1"/>
</dbReference>
<accession>A0A0K1PJ02</accession>
<dbReference type="InterPro" id="IPR029062">
    <property type="entry name" value="Class_I_gatase-like"/>
</dbReference>
<dbReference type="PANTHER" id="PTHR37464">
    <property type="entry name" value="BLL2463 PROTEIN"/>
    <property type="match status" value="1"/>
</dbReference>
<keyword evidence="1" id="KW-0472">Membrane</keyword>
<evidence type="ECO:0008006" key="6">
    <source>
        <dbReference type="Google" id="ProtNLM"/>
    </source>
</evidence>
<evidence type="ECO:0000313" key="5">
    <source>
        <dbReference type="Proteomes" id="UP000055590"/>
    </source>
</evidence>
<feature type="transmembrane region" description="Helical" evidence="1">
    <location>
        <begin position="670"/>
        <end position="689"/>
    </location>
</feature>
<keyword evidence="5" id="KW-1185">Reference proteome</keyword>
<dbReference type="KEGG" id="vin:AKJ08_3471"/>
<dbReference type="EMBL" id="CP012332">
    <property type="protein sequence ID" value="AKU93084.1"/>
    <property type="molecule type" value="Genomic_DNA"/>
</dbReference>
<dbReference type="OrthoDB" id="9769144at2"/>
<dbReference type="PANTHER" id="PTHR37464:SF1">
    <property type="entry name" value="BLL2463 PROTEIN"/>
    <property type="match status" value="1"/>
</dbReference>
<dbReference type="Pfam" id="PF07584">
    <property type="entry name" value="BatA"/>
    <property type="match status" value="1"/>
</dbReference>
<dbReference type="RefSeq" id="WP_050727156.1">
    <property type="nucleotide sequence ID" value="NZ_CP012332.1"/>
</dbReference>
<protein>
    <recommendedName>
        <fullName evidence="6">VWFA domain-containing protein</fullName>
    </recommendedName>
</protein>
<feature type="domain" description="VWFA" evidence="3">
    <location>
        <begin position="97"/>
        <end position="200"/>
    </location>
</feature>
<feature type="transmembrane region" description="Helical" evidence="1">
    <location>
        <begin position="6"/>
        <end position="26"/>
    </location>
</feature>